<dbReference type="Proteomes" id="UP000292958">
    <property type="component" value="Unassembled WGS sequence"/>
</dbReference>
<evidence type="ECO:0000259" key="2">
    <source>
        <dbReference type="Pfam" id="PF08327"/>
    </source>
</evidence>
<organism evidence="3 4">
    <name type="scientific">Edaphobacter modestus</name>
    <dbReference type="NCBI Taxonomy" id="388466"/>
    <lineage>
        <taxon>Bacteria</taxon>
        <taxon>Pseudomonadati</taxon>
        <taxon>Acidobacteriota</taxon>
        <taxon>Terriglobia</taxon>
        <taxon>Terriglobales</taxon>
        <taxon>Acidobacteriaceae</taxon>
        <taxon>Edaphobacter</taxon>
    </lineage>
</organism>
<proteinExistence type="inferred from homology"/>
<dbReference type="SUPFAM" id="SSF55961">
    <property type="entry name" value="Bet v1-like"/>
    <property type="match status" value="1"/>
</dbReference>
<comment type="caution">
    <text evidence="3">The sequence shown here is derived from an EMBL/GenBank/DDBJ whole genome shotgun (WGS) entry which is preliminary data.</text>
</comment>
<dbReference type="AlphaFoldDB" id="A0A4Q7YG23"/>
<dbReference type="RefSeq" id="WP_130424596.1">
    <property type="nucleotide sequence ID" value="NZ_SHKW01000003.1"/>
</dbReference>
<comment type="similarity">
    <text evidence="1">Belongs to the AHA1 family.</text>
</comment>
<feature type="domain" description="Activator of Hsp90 ATPase homologue 1/2-like C-terminal" evidence="2">
    <location>
        <begin position="12"/>
        <end position="131"/>
    </location>
</feature>
<dbReference type="Gene3D" id="3.30.530.20">
    <property type="match status" value="1"/>
</dbReference>
<dbReference type="OrthoDB" id="287565at2"/>
<dbReference type="Pfam" id="PF08327">
    <property type="entry name" value="AHSA1"/>
    <property type="match status" value="1"/>
</dbReference>
<sequence length="135" mass="14944">MTTLRHAIRVGASRDAAYHAFTDIAGLAGWQLGRVQGEVRVGKTLTIERHPGLHFGWRTDELDPGRKIVQTCVEGPGSSAGKTLTITFSNETDSKTLVELSDVGWHDNDPHLPLCNTYWGEALTRLRSYLETGKR</sequence>
<dbReference type="EMBL" id="SHKW01000003">
    <property type="protein sequence ID" value="RZU35295.1"/>
    <property type="molecule type" value="Genomic_DNA"/>
</dbReference>
<name>A0A4Q7YG23_9BACT</name>
<dbReference type="InterPro" id="IPR013538">
    <property type="entry name" value="ASHA1/2-like_C"/>
</dbReference>
<reference evidence="3 4" key="1">
    <citation type="submission" date="2019-02" db="EMBL/GenBank/DDBJ databases">
        <title>Genomic Encyclopedia of Archaeal and Bacterial Type Strains, Phase II (KMG-II): from individual species to whole genera.</title>
        <authorList>
            <person name="Goeker M."/>
        </authorList>
    </citation>
    <scope>NUCLEOTIDE SEQUENCE [LARGE SCALE GENOMIC DNA]</scope>
    <source>
        <strain evidence="3 4">DSM 18101</strain>
    </source>
</reference>
<evidence type="ECO:0000256" key="1">
    <source>
        <dbReference type="ARBA" id="ARBA00006817"/>
    </source>
</evidence>
<evidence type="ECO:0000313" key="4">
    <source>
        <dbReference type="Proteomes" id="UP000292958"/>
    </source>
</evidence>
<protein>
    <submittedName>
        <fullName evidence="3">Uncharacterized protein YndB with AHSA1/START domain</fullName>
    </submittedName>
</protein>
<dbReference type="InterPro" id="IPR023393">
    <property type="entry name" value="START-like_dom_sf"/>
</dbReference>
<accession>A0A4Q7YG23</accession>
<dbReference type="CDD" id="cd07814">
    <property type="entry name" value="SRPBCC_CalC_Aha1-like"/>
    <property type="match status" value="1"/>
</dbReference>
<keyword evidence="4" id="KW-1185">Reference proteome</keyword>
<evidence type="ECO:0000313" key="3">
    <source>
        <dbReference type="EMBL" id="RZU35295.1"/>
    </source>
</evidence>
<gene>
    <name evidence="3" type="ORF">BDD14_6066</name>
</gene>